<evidence type="ECO:0000256" key="2">
    <source>
        <dbReference type="ARBA" id="ARBA00008387"/>
    </source>
</evidence>
<protein>
    <submittedName>
        <fullName evidence="10">PilC/PilY family type IV pilus protein</fullName>
    </submittedName>
</protein>
<keyword evidence="6" id="KW-0281">Fimbrium</keyword>
<feature type="compositionally biased region" description="Polar residues" evidence="7">
    <location>
        <begin position="384"/>
        <end position="397"/>
    </location>
</feature>
<evidence type="ECO:0000256" key="6">
    <source>
        <dbReference type="ARBA" id="ARBA00023263"/>
    </source>
</evidence>
<name>A0ABT9GS04_9GAMM</name>
<keyword evidence="4" id="KW-0479">Metal-binding</keyword>
<feature type="region of interest" description="Disordered" evidence="7">
    <location>
        <begin position="383"/>
        <end position="409"/>
    </location>
</feature>
<dbReference type="SUPFAM" id="SSF50998">
    <property type="entry name" value="Quinoprotein alcohol dehydrogenase-like"/>
    <property type="match status" value="1"/>
</dbReference>
<sequence>MARLKSSKLYCLVASLGLGFSVAEASVAISNMPLQTGSAVEPNILFILDDSGSMMWETMPDELTTHFGTTLTGANARYTMWMFPRVAGLFGADDYNNTRVVRFSGGTAAHFRSPHNNTVYYNPAFTYQPWSNPDGTLMAASSPTAAPHHPLKSLGSRNLTVENTQTARWVDEDGTHTSESISFYPAVYYHYNGSGDLWDEASYERVEIKPENAPFSGHGREVVDANGNRNRTDCAMANACTYAEEIQNFANWYTYHRNRLFASRGGIGRAFAAQSENMRVGYGTINTGESTIDGVSTRTVVRGVRRFTGADRDAFFNELYNRAVPPQGTPLRNALDGAGQYFSRTDSRGPWGLNPGFGTEPSIEHLTCRQSFSILMSDGYWNGPTPSGIGNQDNSNGPEHKRPVGDPFQYTPKAPFSDGYSDTLADVAMKYWKNDLRPDLENRVPTPNDSINPAFWQHMVTYTVGLGVQGSIDPKTAFDAISTGASISWPNPAAPGALAAKIDDMLHAAVNSRGGFFSANDPETFARELTRTLNQIVDRVGSASNLAGTTTSLETDQMVFQGRFQSGDWSGDLWGFDADNIGSEPKWKVSEQLNARDWSGRNIQFFDGNTQKAFTWANLTSTQQGWLQSEALLNFIRGDRSKEARENDPAYKFRNRSSILGDIAHSSPVYVAEPENRFYDRFQWDELSGYRTFVQNNRNRTPVVFVGSNSGMLHAFSAETGAELFAYIPSMLLPKLAQLADPDYLHEYFVDGNANVADVYIGGQWRSVLVGSLGRGGNMLFALDVTNPAAPEVMWEFTHNELGTVVGKPVIGRLKNGDWAVITGNGYNSNSHKAGLFLIDIQDGSLIRYIDTAVGQNSSDSEGRTLSNGLSQVETWDDDNDGNINYVFAGDYQGNLWKFDLNHSNTGNWRSYYRTGSTPLPLFSARNAEGQRQSIIGGISVAADPETGKRWVFFGTGSYLSNDDPASTDVQTWYGLIDGERIASRGELSERKITQEALVSGRMARSIEEADTVTNKGWFIDLMVGGQKNGERIVNQPKIIGRALVVNTIIPDTDICNPGGSGYVMAIDPFKGGRLARNFFDVNQDGSVDDGDMMSTIEGEVPVSGVGFTSMPGEPLFMGDEMVVGLTDTSIESMLTSSGVRRGRVSWREMTN</sequence>
<dbReference type="RefSeq" id="WP_305945818.1">
    <property type="nucleotide sequence ID" value="NZ_JAUZVY010000005.1"/>
</dbReference>
<dbReference type="InterPro" id="IPR008707">
    <property type="entry name" value="B-propeller_PilY1"/>
</dbReference>
<evidence type="ECO:0000256" key="1">
    <source>
        <dbReference type="ARBA" id="ARBA00004561"/>
    </source>
</evidence>
<dbReference type="PROSITE" id="PS00018">
    <property type="entry name" value="EF_HAND_1"/>
    <property type="match status" value="1"/>
</dbReference>
<keyword evidence="8" id="KW-0732">Signal</keyword>
<evidence type="ECO:0000256" key="5">
    <source>
        <dbReference type="ARBA" id="ARBA00022837"/>
    </source>
</evidence>
<reference evidence="10 11" key="1">
    <citation type="submission" date="2023-08" db="EMBL/GenBank/DDBJ databases">
        <authorList>
            <person name="Joshi A."/>
            <person name="Thite S."/>
        </authorList>
    </citation>
    <scope>NUCLEOTIDE SEQUENCE [LARGE SCALE GENOMIC DNA]</scope>
    <source>
        <strain evidence="10 11">1E1</strain>
    </source>
</reference>
<keyword evidence="11" id="KW-1185">Reference proteome</keyword>
<dbReference type="Pfam" id="PF05567">
    <property type="entry name" value="T4P_PilY1"/>
    <property type="match status" value="1"/>
</dbReference>
<dbReference type="Gene3D" id="2.130.10.10">
    <property type="entry name" value="YVTN repeat-like/Quinoprotein amine dehydrogenase"/>
    <property type="match status" value="1"/>
</dbReference>
<evidence type="ECO:0000259" key="9">
    <source>
        <dbReference type="Pfam" id="PF05567"/>
    </source>
</evidence>
<evidence type="ECO:0000256" key="3">
    <source>
        <dbReference type="ARBA" id="ARBA00022558"/>
    </source>
</evidence>
<evidence type="ECO:0000256" key="7">
    <source>
        <dbReference type="SAM" id="MobiDB-lite"/>
    </source>
</evidence>
<feature type="signal peptide" evidence="8">
    <location>
        <begin position="1"/>
        <end position="25"/>
    </location>
</feature>
<evidence type="ECO:0000256" key="4">
    <source>
        <dbReference type="ARBA" id="ARBA00022723"/>
    </source>
</evidence>
<evidence type="ECO:0000313" key="10">
    <source>
        <dbReference type="EMBL" id="MDP4529757.1"/>
    </source>
</evidence>
<comment type="subcellular location">
    <subcellularLocation>
        <location evidence="1">Fimbrium</location>
    </subcellularLocation>
</comment>
<organism evidence="10 11">
    <name type="scientific">Alkalimonas delamerensis</name>
    <dbReference type="NCBI Taxonomy" id="265981"/>
    <lineage>
        <taxon>Bacteria</taxon>
        <taxon>Pseudomonadati</taxon>
        <taxon>Pseudomonadota</taxon>
        <taxon>Gammaproteobacteria</taxon>
        <taxon>Alkalimonas</taxon>
    </lineage>
</organism>
<dbReference type="EMBL" id="JAUZVY010000005">
    <property type="protein sequence ID" value="MDP4529757.1"/>
    <property type="molecule type" value="Genomic_DNA"/>
</dbReference>
<proteinExistence type="inferred from homology"/>
<comment type="similarity">
    <text evidence="2">Belongs to the PilY1 family.</text>
</comment>
<feature type="domain" description="PilY1 beta-propeller" evidence="9">
    <location>
        <begin position="660"/>
        <end position="981"/>
    </location>
</feature>
<dbReference type="InterPro" id="IPR011047">
    <property type="entry name" value="Quinoprotein_ADH-like_sf"/>
</dbReference>
<comment type="caution">
    <text evidence="10">The sequence shown here is derived from an EMBL/GenBank/DDBJ whole genome shotgun (WGS) entry which is preliminary data.</text>
</comment>
<gene>
    <name evidence="10" type="ORF">Q3O59_12060</name>
</gene>
<keyword evidence="5" id="KW-0106">Calcium</keyword>
<feature type="chain" id="PRO_5045370252" evidence="8">
    <location>
        <begin position="26"/>
        <end position="1152"/>
    </location>
</feature>
<dbReference type="InterPro" id="IPR018247">
    <property type="entry name" value="EF_Hand_1_Ca_BS"/>
</dbReference>
<dbReference type="InterPro" id="IPR015943">
    <property type="entry name" value="WD40/YVTN_repeat-like_dom_sf"/>
</dbReference>
<evidence type="ECO:0000256" key="8">
    <source>
        <dbReference type="SAM" id="SignalP"/>
    </source>
</evidence>
<accession>A0ABT9GS04</accession>
<dbReference type="Proteomes" id="UP001236258">
    <property type="component" value="Unassembled WGS sequence"/>
</dbReference>
<evidence type="ECO:0000313" key="11">
    <source>
        <dbReference type="Proteomes" id="UP001236258"/>
    </source>
</evidence>
<keyword evidence="3" id="KW-1029">Fimbrium biogenesis</keyword>